<keyword evidence="1" id="KW-0812">Transmembrane</keyword>
<evidence type="ECO:0000256" key="1">
    <source>
        <dbReference type="SAM" id="Phobius"/>
    </source>
</evidence>
<evidence type="ECO:0000313" key="2">
    <source>
        <dbReference type="EMBL" id="KKK53843.1"/>
    </source>
</evidence>
<reference evidence="2" key="1">
    <citation type="journal article" date="2015" name="Nature">
        <title>Complex archaea that bridge the gap between prokaryotes and eukaryotes.</title>
        <authorList>
            <person name="Spang A."/>
            <person name="Saw J.H."/>
            <person name="Jorgensen S.L."/>
            <person name="Zaremba-Niedzwiedzka K."/>
            <person name="Martijn J."/>
            <person name="Lind A.E."/>
            <person name="van Eijk R."/>
            <person name="Schleper C."/>
            <person name="Guy L."/>
            <person name="Ettema T.J."/>
        </authorList>
    </citation>
    <scope>NUCLEOTIDE SEQUENCE</scope>
</reference>
<feature type="transmembrane region" description="Helical" evidence="1">
    <location>
        <begin position="6"/>
        <end position="28"/>
    </location>
</feature>
<keyword evidence="1" id="KW-1133">Transmembrane helix</keyword>
<dbReference type="AlphaFoldDB" id="A0A0F8WB58"/>
<accession>A0A0F8WB58</accession>
<protein>
    <submittedName>
        <fullName evidence="2">Uncharacterized protein</fullName>
    </submittedName>
</protein>
<dbReference type="EMBL" id="LAZR01066303">
    <property type="protein sequence ID" value="KKK53843.1"/>
    <property type="molecule type" value="Genomic_DNA"/>
</dbReference>
<name>A0A0F8WB58_9ZZZZ</name>
<proteinExistence type="predicted"/>
<organism evidence="2">
    <name type="scientific">marine sediment metagenome</name>
    <dbReference type="NCBI Taxonomy" id="412755"/>
    <lineage>
        <taxon>unclassified sequences</taxon>
        <taxon>metagenomes</taxon>
        <taxon>ecological metagenomes</taxon>
    </lineage>
</organism>
<feature type="non-terminal residue" evidence="2">
    <location>
        <position position="1"/>
    </location>
</feature>
<sequence>STVWLVMFAGRVLTITGVVVIISAILLSRLGVRTVTMRADPGIHRARFRRRSGTVCLELDDGRWTALKLAGPDRNEEDLLQAKLQAFYGDRLIVED</sequence>
<comment type="caution">
    <text evidence="2">The sequence shown here is derived from an EMBL/GenBank/DDBJ whole genome shotgun (WGS) entry which is preliminary data.</text>
</comment>
<gene>
    <name evidence="2" type="ORF">LCGC14_3090730</name>
</gene>
<keyword evidence="1" id="KW-0472">Membrane</keyword>